<name>A0ABD2CX35_VESMC</name>
<organism evidence="2 3">
    <name type="scientific">Vespula maculifrons</name>
    <name type="common">Eastern yellow jacket</name>
    <name type="synonym">Wasp</name>
    <dbReference type="NCBI Taxonomy" id="7453"/>
    <lineage>
        <taxon>Eukaryota</taxon>
        <taxon>Metazoa</taxon>
        <taxon>Ecdysozoa</taxon>
        <taxon>Arthropoda</taxon>
        <taxon>Hexapoda</taxon>
        <taxon>Insecta</taxon>
        <taxon>Pterygota</taxon>
        <taxon>Neoptera</taxon>
        <taxon>Endopterygota</taxon>
        <taxon>Hymenoptera</taxon>
        <taxon>Apocrita</taxon>
        <taxon>Aculeata</taxon>
        <taxon>Vespoidea</taxon>
        <taxon>Vespidae</taxon>
        <taxon>Vespinae</taxon>
        <taxon>Vespula</taxon>
    </lineage>
</organism>
<dbReference type="Proteomes" id="UP001607303">
    <property type="component" value="Unassembled WGS sequence"/>
</dbReference>
<proteinExistence type="predicted"/>
<evidence type="ECO:0000313" key="3">
    <source>
        <dbReference type="Proteomes" id="UP001607303"/>
    </source>
</evidence>
<sequence>MEMEWEGKNREGWTREHDDAPSAKKCRKLESKEEEEEEEEDEGEVGGEEEDEVSTEDLVLVSTARRVHCLREKQGEKEEKENEKQ</sequence>
<comment type="caution">
    <text evidence="2">The sequence shown here is derived from an EMBL/GenBank/DDBJ whole genome shotgun (WGS) entry which is preliminary data.</text>
</comment>
<accession>A0ABD2CX35</accession>
<feature type="region of interest" description="Disordered" evidence="1">
    <location>
        <begin position="1"/>
        <end position="85"/>
    </location>
</feature>
<gene>
    <name evidence="2" type="ORF">V1477_001783</name>
</gene>
<reference evidence="2 3" key="1">
    <citation type="journal article" date="2024" name="Ann. Entomol. Soc. Am.">
        <title>Genomic analyses of the southern and eastern yellowjacket wasps (Hymenoptera: Vespidae) reveal evolutionary signatures of social life.</title>
        <authorList>
            <person name="Catto M.A."/>
            <person name="Caine P.B."/>
            <person name="Orr S.E."/>
            <person name="Hunt B.G."/>
            <person name="Goodisman M.A.D."/>
        </authorList>
    </citation>
    <scope>NUCLEOTIDE SEQUENCE [LARGE SCALE GENOMIC DNA]</scope>
    <source>
        <strain evidence="2">232</strain>
        <tissue evidence="2">Head and thorax</tissue>
    </source>
</reference>
<dbReference type="AlphaFoldDB" id="A0ABD2CX35"/>
<evidence type="ECO:0000313" key="2">
    <source>
        <dbReference type="EMBL" id="KAL2749712.1"/>
    </source>
</evidence>
<protein>
    <submittedName>
        <fullName evidence="2">Uncharacterized protein</fullName>
    </submittedName>
</protein>
<feature type="compositionally biased region" description="Acidic residues" evidence="1">
    <location>
        <begin position="32"/>
        <end position="55"/>
    </location>
</feature>
<dbReference type="EMBL" id="JAYRBN010000026">
    <property type="protein sequence ID" value="KAL2749712.1"/>
    <property type="molecule type" value="Genomic_DNA"/>
</dbReference>
<evidence type="ECO:0000256" key="1">
    <source>
        <dbReference type="SAM" id="MobiDB-lite"/>
    </source>
</evidence>
<feature type="compositionally biased region" description="Basic and acidic residues" evidence="1">
    <location>
        <begin position="69"/>
        <end position="85"/>
    </location>
</feature>
<feature type="compositionally biased region" description="Basic and acidic residues" evidence="1">
    <location>
        <begin position="1"/>
        <end position="22"/>
    </location>
</feature>
<keyword evidence="3" id="KW-1185">Reference proteome</keyword>